<feature type="coiled-coil region" evidence="4">
    <location>
        <begin position="339"/>
        <end position="390"/>
    </location>
</feature>
<evidence type="ECO:0000256" key="3">
    <source>
        <dbReference type="ARBA" id="ARBA00023054"/>
    </source>
</evidence>
<dbReference type="GO" id="GO:0005634">
    <property type="term" value="C:nucleus"/>
    <property type="evidence" value="ECO:0007669"/>
    <property type="project" value="TreeGrafter"/>
</dbReference>
<keyword evidence="7" id="KW-1185">Reference proteome</keyword>
<gene>
    <name evidence="6" type="ORF">CINCED_3A020659</name>
</gene>
<dbReference type="GO" id="GO:0016787">
    <property type="term" value="F:hydrolase activity"/>
    <property type="evidence" value="ECO:0007669"/>
    <property type="project" value="UniProtKB-KW"/>
</dbReference>
<dbReference type="Gene3D" id="3.40.50.300">
    <property type="entry name" value="P-loop containing nucleotide triphosphate hydrolases"/>
    <property type="match status" value="2"/>
</dbReference>
<dbReference type="GO" id="GO:0003697">
    <property type="term" value="F:single-stranded DNA binding"/>
    <property type="evidence" value="ECO:0007669"/>
    <property type="project" value="TreeGrafter"/>
</dbReference>
<keyword evidence="3 4" id="KW-0175">Coiled coil</keyword>
<proteinExistence type="inferred from homology"/>
<dbReference type="PANTHER" id="PTHR45916">
    <property type="entry name" value="STRUCTURAL MAINTENANCE OF CHROMOSOMES PROTEIN 5"/>
    <property type="match status" value="1"/>
</dbReference>
<accession>A0A5E4N8C5</accession>
<dbReference type="Pfam" id="PF02463">
    <property type="entry name" value="SMC_N"/>
    <property type="match status" value="1"/>
</dbReference>
<evidence type="ECO:0000256" key="1">
    <source>
        <dbReference type="ARBA" id="ARBA00010171"/>
    </source>
</evidence>
<dbReference type="GO" id="GO:0000724">
    <property type="term" value="P:double-strand break repair via homologous recombination"/>
    <property type="evidence" value="ECO:0007669"/>
    <property type="project" value="TreeGrafter"/>
</dbReference>
<organism evidence="6 7">
    <name type="scientific">Cinara cedri</name>
    <dbReference type="NCBI Taxonomy" id="506608"/>
    <lineage>
        <taxon>Eukaryota</taxon>
        <taxon>Metazoa</taxon>
        <taxon>Ecdysozoa</taxon>
        <taxon>Arthropoda</taxon>
        <taxon>Hexapoda</taxon>
        <taxon>Insecta</taxon>
        <taxon>Pterygota</taxon>
        <taxon>Neoptera</taxon>
        <taxon>Paraneoptera</taxon>
        <taxon>Hemiptera</taxon>
        <taxon>Sternorrhyncha</taxon>
        <taxon>Aphidomorpha</taxon>
        <taxon>Aphidoidea</taxon>
        <taxon>Aphididae</taxon>
        <taxon>Lachninae</taxon>
        <taxon>Cinara</taxon>
    </lineage>
</organism>
<feature type="coiled-coil region" evidence="4">
    <location>
        <begin position="859"/>
        <end position="896"/>
    </location>
</feature>
<feature type="domain" description="RecF/RecN/SMC N-terminal" evidence="5">
    <location>
        <begin position="32"/>
        <end position="1023"/>
    </location>
</feature>
<dbReference type="Gene3D" id="1.20.1480.30">
    <property type="entry name" value="Designed four-helix bundle protein"/>
    <property type="match status" value="1"/>
</dbReference>
<dbReference type="EMBL" id="CABPRJ010001909">
    <property type="protein sequence ID" value="VVC40913.1"/>
    <property type="molecule type" value="Genomic_DNA"/>
</dbReference>
<keyword evidence="6" id="KW-0378">Hydrolase</keyword>
<sequence>MSVTMVINTPSTSSNTREAKKRKLDKMIDGSIVKLMLKNFMTFSEVTYTPNSKLNLVIGPNGSGKSSIVTAFMLGFGGSPKDINRGEKVSQFVKIGASVADIFIELYRHSNSNINLRRTIFVGNETCHYYINNVMVSKKKYIDLVESLNIRVHNLCQFLPQDRLEDFSKLDSKGLLLSAFQSIEDQELLNNFNKLKELAINVSVSDADLKKLQHKIEIETATNSKLETIVSSFTEKELLEDRLLAIVQKRCWSLYILTWNQIKIEKRKFNDANTNNELALSIIYKQKQLIDTKETENNNWKSIVLEQFNIGCKLLEKINGYVRTANDSVNDIKEIHKSSKQTKERIEDYRESILSMEEKLESIRKETLNVEEYKQELVQINKKIVSIDEKLDPMKRNLEDVRNKLKGVTNKVYAIDQELEREKRKEDGKNQLLQRNFPEIWKAISWLRKCDKKSIFVGQVFEPLFTQIEVLDKKNAKYIESIVNYRDLIAFVFEFGEDLSTFNRIIKEQRWQRINTISAPPPNYKVNEISNYNINELKQFGFHSYAMDLINAPPIIKRYLARNYDLHNIPIGSNEVLNNMQHLPNDIGFFFADNAQIAIKTSIYTGEKITRQTQISTDAQFLLFSVDTNLIQILTMKKEELIVECNHFEQQLTESMNHLQVIEDSRQPFFTRKKEIQGSFMKYQNKKNAFDKMTKDVEFTRSELKREEEKSTKYVVEKKQKTQKYFDSMSEAVELLNNYTACIKLFMASTLIVNHFCDGMHEENMILMQLKSIYEATLNNFNEYLMYLRKLESEFKKMLDVALHWSQGVTPYDTALFEPFKEKFDSIEQNDISDLDELIVEMKAKLNCLNIDPNAPKIIQEYKNRKLNIKNMQKQMEDLNNNAQSKETEIETLQSEWLPKLKALVNLLSKNFSTFLTSFGCDGVIELDTGVTRYDFEAYGLMIKVQFRNDNPSMRQLDVKSQSGGERALTTALFLLALQEVTHFPFRIVDEINQGMDKVYERKLMELFMHLFEDRNNQYFVITPKLIKNLSFRNTTVDIINCRFNCRNK</sequence>
<evidence type="ECO:0000259" key="5">
    <source>
        <dbReference type="Pfam" id="PF02463"/>
    </source>
</evidence>
<reference evidence="6 7" key="1">
    <citation type="submission" date="2019-08" db="EMBL/GenBank/DDBJ databases">
        <authorList>
            <person name="Alioto T."/>
            <person name="Alioto T."/>
            <person name="Gomez Garrido J."/>
        </authorList>
    </citation>
    <scope>NUCLEOTIDE SEQUENCE [LARGE SCALE GENOMIC DNA]</scope>
</reference>
<evidence type="ECO:0000256" key="2">
    <source>
        <dbReference type="ARBA" id="ARBA00018687"/>
    </source>
</evidence>
<dbReference type="AlphaFoldDB" id="A0A5E4N8C5"/>
<dbReference type="InterPro" id="IPR003395">
    <property type="entry name" value="RecF/RecN/SMC_N"/>
</dbReference>
<dbReference type="SUPFAM" id="SSF52540">
    <property type="entry name" value="P-loop containing nucleoside triphosphate hydrolases"/>
    <property type="match status" value="1"/>
</dbReference>
<dbReference type="GO" id="GO:0030915">
    <property type="term" value="C:Smc5-Smc6 complex"/>
    <property type="evidence" value="ECO:0007669"/>
    <property type="project" value="TreeGrafter"/>
</dbReference>
<comment type="similarity">
    <text evidence="1">Belongs to the SMC family. SMC5 subfamily.</text>
</comment>
<name>A0A5E4N8C5_9HEMI</name>
<evidence type="ECO:0000256" key="4">
    <source>
        <dbReference type="SAM" id="Coils"/>
    </source>
</evidence>
<dbReference type="PANTHER" id="PTHR45916:SF1">
    <property type="entry name" value="STRUCTURAL MAINTENANCE OF CHROMOSOMES PROTEIN 5"/>
    <property type="match status" value="1"/>
</dbReference>
<dbReference type="Proteomes" id="UP000325440">
    <property type="component" value="Unassembled WGS sequence"/>
</dbReference>
<dbReference type="OrthoDB" id="10254973at2759"/>
<protein>
    <recommendedName>
        <fullName evidence="2">Structural maintenance of chromosomes protein 5</fullName>
    </recommendedName>
</protein>
<evidence type="ECO:0000313" key="7">
    <source>
        <dbReference type="Proteomes" id="UP000325440"/>
    </source>
</evidence>
<evidence type="ECO:0000313" key="6">
    <source>
        <dbReference type="EMBL" id="VVC40913.1"/>
    </source>
</evidence>
<dbReference type="InterPro" id="IPR027417">
    <property type="entry name" value="P-loop_NTPase"/>
</dbReference>